<comment type="subcellular location">
    <subcellularLocation>
        <location evidence="1">Membrane</location>
        <topology evidence="1">Multi-pass membrane protein</topology>
    </subcellularLocation>
</comment>
<dbReference type="Proteomes" id="UP000565724">
    <property type="component" value="Unassembled WGS sequence"/>
</dbReference>
<accession>A0A7Y5ZXN9</accession>
<evidence type="ECO:0000313" key="7">
    <source>
        <dbReference type="EMBL" id="NUU16006.1"/>
    </source>
</evidence>
<keyword evidence="2 5" id="KW-0812">Transmembrane</keyword>
<feature type="transmembrane region" description="Helical" evidence="5">
    <location>
        <begin position="233"/>
        <end position="260"/>
    </location>
</feature>
<feature type="transmembrane region" description="Helical" evidence="5">
    <location>
        <begin position="333"/>
        <end position="350"/>
    </location>
</feature>
<name>A0A7Y5ZXN9_9CELL</name>
<dbReference type="InterPro" id="IPR013525">
    <property type="entry name" value="ABC2_TM"/>
</dbReference>
<evidence type="ECO:0000256" key="4">
    <source>
        <dbReference type="ARBA" id="ARBA00023136"/>
    </source>
</evidence>
<sequence>MSARPTLVEISDGAAVRLVAGREISTRFRSKAFIWTTIALVAAVVLGGVLLNLVSSQSDTTQHVGVLPEAAAVAEQLVATGTVTGTTVETQEVASADDGEALLKDGTIDALVTSTDPLAVVVHTKLPDMLAPVFASLAQQEALASAVTDLGGDPGEVGREIAQATPDVTALEPEPEQDSAQIVAGFVAGILLFISLMTAGQLVAQGVVEEKASRVVELLLATVRPWQLMAGKVLGIGVIGLIQVVLVVGAGSGTALALGLVDTSSIDLGATALWVVIWFVVGFTMYALALGALAALVSRQEDVGSVTAPVLALMMIPYLIGVSIAPWDPTNPLVVWLSFVPFCSPLLMPMRIALGEVEAWEVALALGLSLALIPVLVWLAGRIYSHAVLRSGGRIKLKDALTGS</sequence>
<evidence type="ECO:0000259" key="6">
    <source>
        <dbReference type="Pfam" id="PF12698"/>
    </source>
</evidence>
<feature type="transmembrane region" description="Helical" evidence="5">
    <location>
        <begin position="32"/>
        <end position="54"/>
    </location>
</feature>
<evidence type="ECO:0000256" key="1">
    <source>
        <dbReference type="ARBA" id="ARBA00004141"/>
    </source>
</evidence>
<dbReference type="Pfam" id="PF12698">
    <property type="entry name" value="ABC2_membrane_3"/>
    <property type="match status" value="1"/>
</dbReference>
<evidence type="ECO:0000256" key="2">
    <source>
        <dbReference type="ARBA" id="ARBA00022692"/>
    </source>
</evidence>
<feature type="transmembrane region" description="Helical" evidence="5">
    <location>
        <begin position="182"/>
        <end position="204"/>
    </location>
</feature>
<evidence type="ECO:0000256" key="5">
    <source>
        <dbReference type="SAM" id="Phobius"/>
    </source>
</evidence>
<feature type="transmembrane region" description="Helical" evidence="5">
    <location>
        <begin position="272"/>
        <end position="296"/>
    </location>
</feature>
<dbReference type="PANTHER" id="PTHR43471">
    <property type="entry name" value="ABC TRANSPORTER PERMEASE"/>
    <property type="match status" value="1"/>
</dbReference>
<dbReference type="GO" id="GO:0016020">
    <property type="term" value="C:membrane"/>
    <property type="evidence" value="ECO:0007669"/>
    <property type="project" value="UniProtKB-SubCell"/>
</dbReference>
<feature type="transmembrane region" description="Helical" evidence="5">
    <location>
        <begin position="308"/>
        <end position="327"/>
    </location>
</feature>
<keyword evidence="4 5" id="KW-0472">Membrane</keyword>
<dbReference type="PANTHER" id="PTHR43471:SF3">
    <property type="entry name" value="ABC TRANSPORTER PERMEASE PROTEIN NATB"/>
    <property type="match status" value="1"/>
</dbReference>
<protein>
    <submittedName>
        <fullName evidence="7">ABC transporter permease</fullName>
    </submittedName>
</protein>
<dbReference type="AlphaFoldDB" id="A0A7Y5ZXN9"/>
<gene>
    <name evidence="7" type="ORF">HP550_01915</name>
</gene>
<feature type="transmembrane region" description="Helical" evidence="5">
    <location>
        <begin position="362"/>
        <end position="381"/>
    </location>
</feature>
<evidence type="ECO:0000313" key="8">
    <source>
        <dbReference type="Proteomes" id="UP000565724"/>
    </source>
</evidence>
<reference evidence="7 8" key="1">
    <citation type="submission" date="2020-05" db="EMBL/GenBank/DDBJ databases">
        <title>Genome Sequencing of Type Strains.</title>
        <authorList>
            <person name="Lemaire J.F."/>
            <person name="Inderbitzin P."/>
            <person name="Gregorio O.A."/>
            <person name="Collins S.B."/>
            <person name="Wespe N."/>
            <person name="Knight-Connoni V."/>
        </authorList>
    </citation>
    <scope>NUCLEOTIDE SEQUENCE [LARGE SCALE GENOMIC DNA]</scope>
    <source>
        <strain evidence="7 8">ATCC 25174</strain>
    </source>
</reference>
<comment type="caution">
    <text evidence="7">The sequence shown here is derived from an EMBL/GenBank/DDBJ whole genome shotgun (WGS) entry which is preliminary data.</text>
</comment>
<keyword evidence="8" id="KW-1185">Reference proteome</keyword>
<evidence type="ECO:0000256" key="3">
    <source>
        <dbReference type="ARBA" id="ARBA00022989"/>
    </source>
</evidence>
<dbReference type="GO" id="GO:0140359">
    <property type="term" value="F:ABC-type transporter activity"/>
    <property type="evidence" value="ECO:0007669"/>
    <property type="project" value="InterPro"/>
</dbReference>
<organism evidence="7 8">
    <name type="scientific">Cellulomonas humilata</name>
    <dbReference type="NCBI Taxonomy" id="144055"/>
    <lineage>
        <taxon>Bacteria</taxon>
        <taxon>Bacillati</taxon>
        <taxon>Actinomycetota</taxon>
        <taxon>Actinomycetes</taxon>
        <taxon>Micrococcales</taxon>
        <taxon>Cellulomonadaceae</taxon>
        <taxon>Cellulomonas</taxon>
    </lineage>
</organism>
<proteinExistence type="predicted"/>
<keyword evidence="3 5" id="KW-1133">Transmembrane helix</keyword>
<dbReference type="EMBL" id="JABMCI010000040">
    <property type="protein sequence ID" value="NUU16006.1"/>
    <property type="molecule type" value="Genomic_DNA"/>
</dbReference>
<dbReference type="RefSeq" id="WP_175345909.1">
    <property type="nucleotide sequence ID" value="NZ_JABMCI010000040.1"/>
</dbReference>
<feature type="domain" description="ABC-2 type transporter transmembrane" evidence="6">
    <location>
        <begin position="31"/>
        <end position="380"/>
    </location>
</feature>